<dbReference type="Pfam" id="PF13581">
    <property type="entry name" value="HATPase_c_2"/>
    <property type="match status" value="1"/>
</dbReference>
<dbReference type="Gene3D" id="3.60.40.10">
    <property type="entry name" value="PPM-type phosphatase domain"/>
    <property type="match status" value="1"/>
</dbReference>
<dbReference type="Pfam" id="PF08447">
    <property type="entry name" value="PAS_3"/>
    <property type="match status" value="1"/>
</dbReference>
<dbReference type="SMART" id="SM00331">
    <property type="entry name" value="PP2C_SIG"/>
    <property type="match status" value="1"/>
</dbReference>
<evidence type="ECO:0000256" key="8">
    <source>
        <dbReference type="ARBA" id="ARBA00022840"/>
    </source>
</evidence>
<dbReference type="Pfam" id="PF08448">
    <property type="entry name" value="PAS_4"/>
    <property type="match status" value="1"/>
</dbReference>
<reference evidence="18" key="1">
    <citation type="journal article" date="2014" name="Int. J. Syst. Evol. Microbiol.">
        <title>Complete genome sequence of Corynebacterium casei LMG S-19264T (=DSM 44701T), isolated from a smear-ripened cheese.</title>
        <authorList>
            <consortium name="US DOE Joint Genome Institute (JGI-PGF)"/>
            <person name="Walter F."/>
            <person name="Albersmeier A."/>
            <person name="Kalinowski J."/>
            <person name="Ruckert C."/>
        </authorList>
    </citation>
    <scope>NUCLEOTIDE SEQUENCE</scope>
    <source>
        <strain evidence="18">CGMCC 4.7110</strain>
    </source>
</reference>
<dbReference type="GO" id="GO:0016301">
    <property type="term" value="F:kinase activity"/>
    <property type="evidence" value="ECO:0007669"/>
    <property type="project" value="UniProtKB-KW"/>
</dbReference>
<evidence type="ECO:0000256" key="14">
    <source>
        <dbReference type="ARBA" id="ARBA00075117"/>
    </source>
</evidence>
<dbReference type="PANTHER" id="PTHR43156">
    <property type="entry name" value="STAGE II SPORULATION PROTEIN E-RELATED"/>
    <property type="match status" value="1"/>
</dbReference>
<dbReference type="PROSITE" id="PS50113">
    <property type="entry name" value="PAC"/>
    <property type="match status" value="1"/>
</dbReference>
<dbReference type="Pfam" id="PF13185">
    <property type="entry name" value="GAF_2"/>
    <property type="match status" value="1"/>
</dbReference>
<dbReference type="EC" id="3.1.3.16" evidence="1"/>
<keyword evidence="5" id="KW-0547">Nucleotide-binding</keyword>
<keyword evidence="6" id="KW-0418">Kinase</keyword>
<keyword evidence="10" id="KW-0904">Protein phosphatase</keyword>
<protein>
    <recommendedName>
        <fullName evidence="1">protein-serine/threonine phosphatase</fullName>
        <ecNumber evidence="1">3.1.3.16</ecNumber>
    </recommendedName>
    <alternativeName>
        <fullName evidence="15">Protein-serine/threonine phosphatase</fullName>
    </alternativeName>
    <alternativeName>
        <fullName evidence="14">Serine/threonine-protein kinase</fullName>
    </alternativeName>
</protein>
<dbReference type="InterPro" id="IPR036457">
    <property type="entry name" value="PPM-type-like_dom_sf"/>
</dbReference>
<evidence type="ECO:0000256" key="9">
    <source>
        <dbReference type="ARBA" id="ARBA00022842"/>
    </source>
</evidence>
<comment type="caution">
    <text evidence="18">The sequence shown here is derived from an EMBL/GenBank/DDBJ whole genome shotgun (WGS) entry which is preliminary data.</text>
</comment>
<dbReference type="SMART" id="SM00091">
    <property type="entry name" value="PAS"/>
    <property type="match status" value="2"/>
</dbReference>
<keyword evidence="19" id="KW-1185">Reference proteome</keyword>
<evidence type="ECO:0000313" key="18">
    <source>
        <dbReference type="EMBL" id="GGN22978.1"/>
    </source>
</evidence>
<evidence type="ECO:0000256" key="15">
    <source>
        <dbReference type="ARBA" id="ARBA00081350"/>
    </source>
</evidence>
<evidence type="ECO:0000256" key="4">
    <source>
        <dbReference type="ARBA" id="ARBA00022723"/>
    </source>
</evidence>
<evidence type="ECO:0000259" key="17">
    <source>
        <dbReference type="PROSITE" id="PS50113"/>
    </source>
</evidence>
<evidence type="ECO:0000259" key="16">
    <source>
        <dbReference type="PROSITE" id="PS50112"/>
    </source>
</evidence>
<keyword evidence="8" id="KW-0067">ATP-binding</keyword>
<evidence type="ECO:0000256" key="5">
    <source>
        <dbReference type="ARBA" id="ARBA00022741"/>
    </source>
</evidence>
<keyword evidence="9" id="KW-0460">Magnesium</keyword>
<comment type="function">
    <text evidence="13">Primarily acts as an independent SigF regulator that is sensitive to the osmosensory signal, mediating the cross talk of PknD with the SigF regulon. Possesses both phosphatase and kinase activities. The kinase domain functions as a classic anti-sigma factor-like kinase to phosphorylate the anti-anti-sigma factor domain at the canonical regulatory site, and the phosphatase domain antagonizes this activity.</text>
</comment>
<dbReference type="CDD" id="cd00130">
    <property type="entry name" value="PAS"/>
    <property type="match status" value="1"/>
</dbReference>
<proteinExistence type="predicted"/>
<dbReference type="Pfam" id="PF07228">
    <property type="entry name" value="SpoIIE"/>
    <property type="match status" value="1"/>
</dbReference>
<organism evidence="18 19">
    <name type="scientific">Streptomyces fuscichromogenes</name>
    <dbReference type="NCBI Taxonomy" id="1324013"/>
    <lineage>
        <taxon>Bacteria</taxon>
        <taxon>Bacillati</taxon>
        <taxon>Actinomycetota</taxon>
        <taxon>Actinomycetes</taxon>
        <taxon>Kitasatosporales</taxon>
        <taxon>Streptomycetaceae</taxon>
        <taxon>Streptomyces</taxon>
    </lineage>
</organism>
<dbReference type="PROSITE" id="PS50112">
    <property type="entry name" value="PAS"/>
    <property type="match status" value="1"/>
</dbReference>
<evidence type="ECO:0000256" key="10">
    <source>
        <dbReference type="ARBA" id="ARBA00022912"/>
    </source>
</evidence>
<dbReference type="InterPro" id="IPR001932">
    <property type="entry name" value="PPM-type_phosphatase-like_dom"/>
</dbReference>
<reference evidence="18" key="2">
    <citation type="submission" date="2020-09" db="EMBL/GenBank/DDBJ databases">
        <authorList>
            <person name="Sun Q."/>
            <person name="Zhou Y."/>
        </authorList>
    </citation>
    <scope>NUCLEOTIDE SEQUENCE</scope>
    <source>
        <strain evidence="18">CGMCC 4.7110</strain>
    </source>
</reference>
<dbReference type="GO" id="GO:0004722">
    <property type="term" value="F:protein serine/threonine phosphatase activity"/>
    <property type="evidence" value="ECO:0007669"/>
    <property type="project" value="UniProtKB-EC"/>
</dbReference>
<name>A0A917XG79_9ACTN</name>
<dbReference type="AlphaFoldDB" id="A0A917XG79"/>
<evidence type="ECO:0000256" key="6">
    <source>
        <dbReference type="ARBA" id="ARBA00022777"/>
    </source>
</evidence>
<dbReference type="SUPFAM" id="SSF81606">
    <property type="entry name" value="PP2C-like"/>
    <property type="match status" value="1"/>
</dbReference>
<dbReference type="FunFam" id="3.60.40.10:FF:000005">
    <property type="entry name" value="Serine/threonine protein phosphatase"/>
    <property type="match status" value="1"/>
</dbReference>
<dbReference type="InterPro" id="IPR003018">
    <property type="entry name" value="GAF"/>
</dbReference>
<evidence type="ECO:0000256" key="3">
    <source>
        <dbReference type="ARBA" id="ARBA00022679"/>
    </source>
</evidence>
<dbReference type="InterPro" id="IPR036890">
    <property type="entry name" value="HATPase_C_sf"/>
</dbReference>
<dbReference type="Gene3D" id="3.30.450.40">
    <property type="match status" value="1"/>
</dbReference>
<dbReference type="InterPro" id="IPR013656">
    <property type="entry name" value="PAS_4"/>
</dbReference>
<dbReference type="GO" id="GO:0005524">
    <property type="term" value="F:ATP binding"/>
    <property type="evidence" value="ECO:0007669"/>
    <property type="project" value="UniProtKB-KW"/>
</dbReference>
<dbReference type="InterPro" id="IPR000700">
    <property type="entry name" value="PAS-assoc_C"/>
</dbReference>
<feature type="domain" description="PAC" evidence="17">
    <location>
        <begin position="259"/>
        <end position="311"/>
    </location>
</feature>
<dbReference type="PANTHER" id="PTHR43156:SF2">
    <property type="entry name" value="STAGE II SPORULATION PROTEIN E"/>
    <property type="match status" value="1"/>
</dbReference>
<keyword evidence="11" id="KW-0464">Manganese</keyword>
<dbReference type="Gene3D" id="3.30.450.20">
    <property type="entry name" value="PAS domain"/>
    <property type="match status" value="2"/>
</dbReference>
<dbReference type="InterPro" id="IPR003594">
    <property type="entry name" value="HATPase_dom"/>
</dbReference>
<evidence type="ECO:0000256" key="2">
    <source>
        <dbReference type="ARBA" id="ARBA00022553"/>
    </source>
</evidence>
<dbReference type="SUPFAM" id="SSF55785">
    <property type="entry name" value="PYP-like sensor domain (PAS domain)"/>
    <property type="match status" value="2"/>
</dbReference>
<keyword evidence="3" id="KW-0808">Transferase</keyword>
<accession>A0A917XG79</accession>
<dbReference type="SMART" id="SM00065">
    <property type="entry name" value="GAF"/>
    <property type="match status" value="1"/>
</dbReference>
<evidence type="ECO:0000256" key="11">
    <source>
        <dbReference type="ARBA" id="ARBA00023211"/>
    </source>
</evidence>
<dbReference type="InterPro" id="IPR000014">
    <property type="entry name" value="PAS"/>
</dbReference>
<sequence length="961" mass="103579">MPQKIREGTVRDMGAKARLALLDSTDQGITETEIFRLGLLHLVGELDGLGGAVHLRGPTSALRLVTSLGLPPALLRSWDILDEQEGSAASVRAVCEGGAVWVPASPGDSPGPSAWPWPAGGLASIPLFRGERAIGAITVLSGTGTGPTVEQWEFVRAVVAWTEERLGQAPPVARATAQEQDHLAGGRLRQAMRDVPIGTWEWDIRTGGLIWDGHETSVHGRVPEDYEPRIESWMKAIHPDDLPSTLAAAERAVRDGVPYEVEYRERRPGGGYGWTQARGWVIYDDEGEPVRGVGVSWDSSECRTAQDALGRALRHMSDGFVLVDDDWRIVFVNLEAERTLGASQTEACGHVLWELPAVQAVPDLEPRCREAAAAAAPIGFDVRMAPGRTHHLRLVPGPDGLTLYLTDVTERRRREAERAAADRSAAERSARITELTAALARAQTSSEVVDVVAGRALPSFGATGLAVIAVEGGRAEVIGAFGYPDALLDEIEGLEVVAGDPVGDAVLTAAPLFFSSAREYARRYPNLRERPRLAGKQAWAFLPLTASGRTFAVCTISFDLPRGFSPDEKTLLTAISALVAHALERARLYDAEHTRAQELQRGLLPRRLPGVAACTAAARFLPAGRGMNVGGDWYDVIPLSAGRVALVVGDVMGHGLSEAATMGRLRTAVATLADLELPPDEVMFHLNDIVSGMGEDSYATCLYAVYDSTTRTCGLTGAGHPPPAVIEPDGVVYFPDLPPNLPLGVAQPPFETLELTLPDESLLVMYTDGLVESAHREIDRGMADLQELLRGADRVDLESLCDTVTRELLRDEQLTTSDDAALLAARVHALPDDRMASWQLPEDPRAAGQARKHIREQLDVWGLDDLLTTTELVASELVGNVVRHAKGPVRLRLLLSTTLMCEVSDGSLTTPRVRRASDTDEGGRGLQLVAALCQRWGTRYTEAGKCIWTEQALAGSPGDLP</sequence>
<dbReference type="GO" id="GO:0046872">
    <property type="term" value="F:metal ion binding"/>
    <property type="evidence" value="ECO:0007669"/>
    <property type="project" value="UniProtKB-KW"/>
</dbReference>
<dbReference type="InterPro" id="IPR035965">
    <property type="entry name" value="PAS-like_dom_sf"/>
</dbReference>
<evidence type="ECO:0000256" key="12">
    <source>
        <dbReference type="ARBA" id="ARBA00047761"/>
    </source>
</evidence>
<keyword evidence="2" id="KW-0597">Phosphoprotein</keyword>
<feature type="domain" description="PAS" evidence="16">
    <location>
        <begin position="305"/>
        <end position="349"/>
    </location>
</feature>
<evidence type="ECO:0000256" key="1">
    <source>
        <dbReference type="ARBA" id="ARBA00013081"/>
    </source>
</evidence>
<evidence type="ECO:0000313" key="19">
    <source>
        <dbReference type="Proteomes" id="UP000653411"/>
    </source>
</evidence>
<keyword evidence="4" id="KW-0479">Metal-binding</keyword>
<comment type="catalytic activity">
    <reaction evidence="12">
        <text>O-phospho-L-seryl-[protein] + H2O = L-seryl-[protein] + phosphate</text>
        <dbReference type="Rhea" id="RHEA:20629"/>
        <dbReference type="Rhea" id="RHEA-COMP:9863"/>
        <dbReference type="Rhea" id="RHEA-COMP:11604"/>
        <dbReference type="ChEBI" id="CHEBI:15377"/>
        <dbReference type="ChEBI" id="CHEBI:29999"/>
        <dbReference type="ChEBI" id="CHEBI:43474"/>
        <dbReference type="ChEBI" id="CHEBI:83421"/>
        <dbReference type="EC" id="3.1.3.16"/>
    </reaction>
</comment>
<evidence type="ECO:0000256" key="13">
    <source>
        <dbReference type="ARBA" id="ARBA00056274"/>
    </source>
</evidence>
<dbReference type="InterPro" id="IPR052016">
    <property type="entry name" value="Bact_Sigma-Reg"/>
</dbReference>
<dbReference type="InterPro" id="IPR029016">
    <property type="entry name" value="GAF-like_dom_sf"/>
</dbReference>
<gene>
    <name evidence="18" type="ORF">GCM10011578_054970</name>
</gene>
<dbReference type="Gene3D" id="3.30.565.10">
    <property type="entry name" value="Histidine kinase-like ATPase, C-terminal domain"/>
    <property type="match status" value="1"/>
</dbReference>
<dbReference type="FunFam" id="3.30.565.10:FF:000028">
    <property type="entry name" value="PAS sensor protein"/>
    <property type="match status" value="1"/>
</dbReference>
<dbReference type="CDD" id="cd16936">
    <property type="entry name" value="HATPase_RsbW-like"/>
    <property type="match status" value="1"/>
</dbReference>
<dbReference type="Proteomes" id="UP000653411">
    <property type="component" value="Unassembled WGS sequence"/>
</dbReference>
<dbReference type="SUPFAM" id="SSF55781">
    <property type="entry name" value="GAF domain-like"/>
    <property type="match status" value="2"/>
</dbReference>
<dbReference type="InterPro" id="IPR013655">
    <property type="entry name" value="PAS_fold_3"/>
</dbReference>
<evidence type="ECO:0000256" key="7">
    <source>
        <dbReference type="ARBA" id="ARBA00022801"/>
    </source>
</evidence>
<dbReference type="EMBL" id="BMML01000013">
    <property type="protein sequence ID" value="GGN22978.1"/>
    <property type="molecule type" value="Genomic_DNA"/>
</dbReference>
<keyword evidence="7" id="KW-0378">Hydrolase</keyword>